<evidence type="ECO:0000256" key="12">
    <source>
        <dbReference type="ARBA" id="ARBA00023239"/>
    </source>
</evidence>
<comment type="caution">
    <text evidence="14">Lacks conserved residue(s) required for the propagation of feature annotation.</text>
</comment>
<feature type="site" description="Transition state stabilizer" evidence="14">
    <location>
        <position position="250"/>
    </location>
</feature>
<keyword evidence="13 14" id="KW-0511">Multifunctional enzyme</keyword>
<dbReference type="HAMAP" id="MF_01520">
    <property type="entry name" value="IspDF"/>
    <property type="match status" value="1"/>
</dbReference>
<dbReference type="EC" id="4.6.1.12" evidence="14"/>
<comment type="catalytic activity">
    <reaction evidence="2 14">
        <text>2-C-methyl-D-erythritol 4-phosphate + CTP + H(+) = 4-CDP-2-C-methyl-D-erythritol + diphosphate</text>
        <dbReference type="Rhea" id="RHEA:13429"/>
        <dbReference type="ChEBI" id="CHEBI:15378"/>
        <dbReference type="ChEBI" id="CHEBI:33019"/>
        <dbReference type="ChEBI" id="CHEBI:37563"/>
        <dbReference type="ChEBI" id="CHEBI:57823"/>
        <dbReference type="ChEBI" id="CHEBI:58262"/>
        <dbReference type="EC" id="2.7.7.60"/>
    </reaction>
</comment>
<feature type="site" description="Positions MEP for the nucleophilic attack" evidence="14">
    <location>
        <position position="143"/>
    </location>
</feature>
<comment type="caution">
    <text evidence="16">The sequence shown here is derived from an EMBL/GenBank/DDBJ whole genome shotgun (WGS) entry which is preliminary data.</text>
</comment>
<feature type="binding site" evidence="14">
    <location>
        <position position="355"/>
    </location>
    <ligand>
        <name>4-CDP-2-C-methyl-D-erythritol 2-phosphate</name>
        <dbReference type="ChEBI" id="CHEBI:57919"/>
    </ligand>
</feature>
<evidence type="ECO:0000256" key="9">
    <source>
        <dbReference type="ARBA" id="ARBA00022695"/>
    </source>
</evidence>
<dbReference type="GO" id="GO:0016114">
    <property type="term" value="P:terpenoid biosynthetic process"/>
    <property type="evidence" value="ECO:0007669"/>
    <property type="project" value="InterPro"/>
</dbReference>
<comment type="similarity">
    <text evidence="14">In the C-terminal section; belongs to the IspF family.</text>
</comment>
<dbReference type="GO" id="GO:0046872">
    <property type="term" value="F:metal ion binding"/>
    <property type="evidence" value="ECO:0007669"/>
    <property type="project" value="UniProtKB-KW"/>
</dbReference>
<feature type="region of interest" description="2-C-methyl-D-erythritol 4-phosphate cytidylyltransferase" evidence="14">
    <location>
        <begin position="1"/>
        <end position="217"/>
    </location>
</feature>
<evidence type="ECO:0000256" key="14">
    <source>
        <dbReference type="HAMAP-Rule" id="MF_01520"/>
    </source>
</evidence>
<dbReference type="PROSITE" id="PS01295">
    <property type="entry name" value="ISPD"/>
    <property type="match status" value="1"/>
</dbReference>
<dbReference type="CDD" id="cd02516">
    <property type="entry name" value="CDP-ME_synthetase"/>
    <property type="match status" value="1"/>
</dbReference>
<dbReference type="InterPro" id="IPR003526">
    <property type="entry name" value="MECDP_synthase"/>
</dbReference>
<dbReference type="HAMAP" id="MF_00108">
    <property type="entry name" value="IspD"/>
    <property type="match status" value="1"/>
</dbReference>
<accession>A0A6I4J0Y6</accession>
<dbReference type="InterPro" id="IPR018294">
    <property type="entry name" value="ISPD_synthase_CS"/>
</dbReference>
<dbReference type="GO" id="GO:0050518">
    <property type="term" value="F:2-C-methyl-D-erythritol 4-phosphate cytidylyltransferase activity"/>
    <property type="evidence" value="ECO:0007669"/>
    <property type="project" value="UniProtKB-UniRule"/>
</dbReference>
<evidence type="ECO:0000256" key="3">
    <source>
        <dbReference type="ARBA" id="ARBA00001968"/>
    </source>
</evidence>
<dbReference type="AlphaFoldDB" id="A0A6I4J0Y6"/>
<keyword evidence="11 14" id="KW-0414">Isoprene biosynthesis</keyword>
<dbReference type="InterPro" id="IPR034683">
    <property type="entry name" value="IspD/TarI"/>
</dbReference>
<comment type="similarity">
    <text evidence="7">Belongs to the IspD/TarI cytidylyltransferase family. IspD subfamily.</text>
</comment>
<protein>
    <recommendedName>
        <fullName evidence="14">Bifunctional enzyme IspD/IspF</fullName>
    </recommendedName>
    <domain>
        <recommendedName>
            <fullName evidence="14">2-C-methyl-D-erythritol 4-phosphate cytidylyltransferase</fullName>
            <ecNumber evidence="14">2.7.7.60</ecNumber>
        </recommendedName>
        <alternativeName>
            <fullName evidence="14">4-diphosphocytidyl-2C-methyl-D-erythritol synthase</fullName>
        </alternativeName>
        <alternativeName>
            <fullName evidence="14">MEP cytidylyltransferase</fullName>
            <shortName evidence="14">MCT</shortName>
        </alternativeName>
    </domain>
    <domain>
        <recommendedName>
            <fullName evidence="14">2-C-methyl-D-erythritol 2,4-cyclodiphosphate synthase</fullName>
            <shortName evidence="14">MECDP-synthase</shortName>
            <shortName evidence="14">MECPP-synthase</shortName>
            <shortName evidence="14">MECPS</shortName>
            <ecNumber evidence="14">4.6.1.12</ecNumber>
        </recommendedName>
    </domain>
</protein>
<dbReference type="GO" id="GO:0019288">
    <property type="term" value="P:isopentenyl diphosphate biosynthetic process, methylerythritol 4-phosphate pathway"/>
    <property type="evidence" value="ECO:0007669"/>
    <property type="project" value="UniProtKB-UniRule"/>
</dbReference>
<dbReference type="HAMAP" id="MF_00107">
    <property type="entry name" value="IspF"/>
    <property type="match status" value="1"/>
</dbReference>
<sequence>MIVAAGKGERAGGGMPKQFRSIAGKPLVAHAYDRLAAHPRIDAVLVVGDEGPLRAALGERAPLGIVPGGASRRLSVRAGLDAIETLGGADVVLIHDAARPFTPAAVIDRLLTALEASPGAVPALPVADTLARHGATLGDVVDRDALVRVQTPQAFRFGDIMTSHRAWQGDDEPTDDAQMVRAAGFAVAAVAGDAMLEKITRPEDFAAAEARLGQRSFRTGTGFDVHRLAEGEQLWLGGTQIPHVKGLAGHSDADVALHALTDAILGAIAEGDIGTHFPPGDPQWRGAPSARFLEHAAALVARRGGRIEHVDLTIICEAPKIGPYRDAMRARIAELLRLASGRVSVKATTTERLGFTGRGEGIAAQAAATISLYEDFQ</sequence>
<evidence type="ECO:0000259" key="15">
    <source>
        <dbReference type="Pfam" id="PF02542"/>
    </source>
</evidence>
<evidence type="ECO:0000256" key="1">
    <source>
        <dbReference type="ARBA" id="ARBA00000200"/>
    </source>
</evidence>
<comment type="similarity">
    <text evidence="6">Belongs to the IspF family.</text>
</comment>
<dbReference type="InterPro" id="IPR029044">
    <property type="entry name" value="Nucleotide-diphossugar_trans"/>
</dbReference>
<gene>
    <name evidence="14" type="primary">ispDF</name>
    <name evidence="16" type="ORF">GON01_09820</name>
</gene>
<feature type="region of interest" description="2-C-methyl-D-erythritol 2,4-cyclodiphosphate synthase" evidence="14">
    <location>
        <begin position="218"/>
        <end position="377"/>
    </location>
</feature>
<keyword evidence="9 14" id="KW-0548">Nucleotidyltransferase</keyword>
<evidence type="ECO:0000256" key="7">
    <source>
        <dbReference type="ARBA" id="ARBA00009789"/>
    </source>
</evidence>
<dbReference type="PROSITE" id="PS01350">
    <property type="entry name" value="ISPF"/>
    <property type="match status" value="1"/>
</dbReference>
<dbReference type="CDD" id="cd00554">
    <property type="entry name" value="MECDP_synthase"/>
    <property type="match status" value="1"/>
</dbReference>
<dbReference type="SUPFAM" id="SSF69765">
    <property type="entry name" value="IpsF-like"/>
    <property type="match status" value="1"/>
</dbReference>
<proteinExistence type="inferred from homology"/>
<evidence type="ECO:0000256" key="5">
    <source>
        <dbReference type="ARBA" id="ARBA00004787"/>
    </source>
</evidence>
<dbReference type="EMBL" id="WQMS01000013">
    <property type="protein sequence ID" value="MVO78230.1"/>
    <property type="molecule type" value="Genomic_DNA"/>
</dbReference>
<comment type="pathway">
    <text evidence="4 14">Isoprenoid biosynthesis; isopentenyl diphosphate biosynthesis via DXP pathway; isopentenyl diphosphate from 1-deoxy-D-xylulose 5-phosphate: step 4/6.</text>
</comment>
<dbReference type="PANTHER" id="PTHR43181">
    <property type="entry name" value="2-C-METHYL-D-ERYTHRITOL 2,4-CYCLODIPHOSPHATE SYNTHASE, CHLOROPLASTIC"/>
    <property type="match status" value="1"/>
</dbReference>
<dbReference type="InterPro" id="IPR026596">
    <property type="entry name" value="IspD/F"/>
</dbReference>
<dbReference type="SUPFAM" id="SSF53448">
    <property type="entry name" value="Nucleotide-diphospho-sugar transferases"/>
    <property type="match status" value="1"/>
</dbReference>
<dbReference type="InterPro" id="IPR020555">
    <property type="entry name" value="MECDP_synthase_CS"/>
</dbReference>
<dbReference type="Proteomes" id="UP000441389">
    <property type="component" value="Unassembled WGS sequence"/>
</dbReference>
<evidence type="ECO:0000256" key="2">
    <source>
        <dbReference type="ARBA" id="ARBA00001282"/>
    </source>
</evidence>
<evidence type="ECO:0000256" key="11">
    <source>
        <dbReference type="ARBA" id="ARBA00023229"/>
    </source>
</evidence>
<dbReference type="NCBIfam" id="TIGR00453">
    <property type="entry name" value="ispD"/>
    <property type="match status" value="1"/>
</dbReference>
<dbReference type="Pfam" id="PF02542">
    <property type="entry name" value="YgbB"/>
    <property type="match status" value="1"/>
</dbReference>
<keyword evidence="17" id="KW-1185">Reference proteome</keyword>
<feature type="binding site" evidence="14">
    <location>
        <begin position="224"/>
        <end position="226"/>
    </location>
    <ligand>
        <name>4-CDP-2-C-methyl-D-erythritol 2-phosphate</name>
        <dbReference type="ChEBI" id="CHEBI:57919"/>
    </ligand>
</feature>
<dbReference type="EC" id="2.7.7.60" evidence="14"/>
<keyword evidence="10 14" id="KW-0479">Metal-binding</keyword>
<feature type="domain" description="2-C-methyl-D-erythritol 2,4-cyclodiphosphate synthase" evidence="15">
    <location>
        <begin position="217"/>
        <end position="370"/>
    </location>
</feature>
<evidence type="ECO:0000313" key="16">
    <source>
        <dbReference type="EMBL" id="MVO78230.1"/>
    </source>
</evidence>
<dbReference type="PANTHER" id="PTHR43181:SF1">
    <property type="entry name" value="2-C-METHYL-D-ERYTHRITOL 2,4-CYCLODIPHOSPHATE SYNTHASE, CHLOROPLASTIC"/>
    <property type="match status" value="1"/>
</dbReference>
<dbReference type="Pfam" id="PF01128">
    <property type="entry name" value="IspD"/>
    <property type="match status" value="1"/>
</dbReference>
<feature type="site" description="Positions MEP for the nucleophilic attack" evidence="14">
    <location>
        <position position="198"/>
    </location>
</feature>
<comment type="pathway">
    <text evidence="5 14">Isoprenoid biosynthesis; isopentenyl diphosphate biosynthesis via DXP pathway; isopentenyl diphosphate from 1-deoxy-D-xylulose 5-phosphate: step 2/6.</text>
</comment>
<reference evidence="16 17" key="1">
    <citation type="submission" date="2019-12" db="EMBL/GenBank/DDBJ databases">
        <authorList>
            <person name="Huq M.A."/>
        </authorList>
    </citation>
    <scope>NUCLEOTIDE SEQUENCE [LARGE SCALE GENOMIC DNA]</scope>
    <source>
        <strain evidence="16 17">MAH-20</strain>
    </source>
</reference>
<dbReference type="NCBIfam" id="TIGR00151">
    <property type="entry name" value="ispF"/>
    <property type="match status" value="1"/>
</dbReference>
<comment type="catalytic activity">
    <reaction evidence="1 14">
        <text>4-CDP-2-C-methyl-D-erythritol 2-phosphate = 2-C-methyl-D-erythritol 2,4-cyclic diphosphate + CMP</text>
        <dbReference type="Rhea" id="RHEA:23864"/>
        <dbReference type="ChEBI" id="CHEBI:57919"/>
        <dbReference type="ChEBI" id="CHEBI:58483"/>
        <dbReference type="ChEBI" id="CHEBI:60377"/>
        <dbReference type="EC" id="4.6.1.12"/>
    </reaction>
</comment>
<comment type="similarity">
    <text evidence="14">In the N-terminal section; belongs to the IspD/TarI cytidylyltransferase family. IspD subfamily.</text>
</comment>
<dbReference type="NCBIfam" id="NF006899">
    <property type="entry name" value="PRK09382.1"/>
    <property type="match status" value="1"/>
</dbReference>
<keyword evidence="12 14" id="KW-0456">Lyase</keyword>
<dbReference type="Gene3D" id="3.30.1330.50">
    <property type="entry name" value="2-C-methyl-D-erythritol 2,4-cyclodiphosphate synthase"/>
    <property type="match status" value="1"/>
</dbReference>
<evidence type="ECO:0000256" key="4">
    <source>
        <dbReference type="ARBA" id="ARBA00004709"/>
    </source>
</evidence>
<dbReference type="InterPro" id="IPR001228">
    <property type="entry name" value="IspD"/>
</dbReference>
<feature type="binding site" evidence="14">
    <location>
        <position position="358"/>
    </location>
    <ligand>
        <name>4-CDP-2-C-methyl-D-erythritol 2-phosphate</name>
        <dbReference type="ChEBI" id="CHEBI:57919"/>
    </ligand>
</feature>
<evidence type="ECO:0000256" key="13">
    <source>
        <dbReference type="ARBA" id="ARBA00023268"/>
    </source>
</evidence>
<dbReference type="InterPro" id="IPR036571">
    <property type="entry name" value="MECDP_synthase_sf"/>
</dbReference>
<dbReference type="UniPathway" id="UPA00056">
    <property type="reaction ID" value="UER00093"/>
</dbReference>
<feature type="site" description="Transition state stabilizer" evidence="14">
    <location>
        <position position="349"/>
    </location>
</feature>
<name>A0A6I4J0Y6_9SPHN</name>
<dbReference type="FunFam" id="3.30.1330.50:FF:000003">
    <property type="entry name" value="2-C-methyl-D-erythritol 2,4-cyclodiphosphate synthase"/>
    <property type="match status" value="1"/>
</dbReference>
<feature type="binding site" evidence="14">
    <location>
        <position position="226"/>
    </location>
    <ligand>
        <name>a divalent metal cation</name>
        <dbReference type="ChEBI" id="CHEBI:60240"/>
    </ligand>
</feature>
<evidence type="ECO:0000256" key="10">
    <source>
        <dbReference type="ARBA" id="ARBA00022723"/>
    </source>
</evidence>
<evidence type="ECO:0000256" key="6">
    <source>
        <dbReference type="ARBA" id="ARBA00008480"/>
    </source>
</evidence>
<feature type="site" description="Transition state stabilizer" evidence="14">
    <location>
        <position position="10"/>
    </location>
</feature>
<feature type="site" description="Transition state stabilizer" evidence="14">
    <location>
        <position position="17"/>
    </location>
</feature>
<dbReference type="Gene3D" id="3.90.550.10">
    <property type="entry name" value="Spore Coat Polysaccharide Biosynthesis Protein SpsA, Chain A"/>
    <property type="match status" value="1"/>
</dbReference>
<feature type="binding site" evidence="14">
    <location>
        <position position="224"/>
    </location>
    <ligand>
        <name>a divalent metal cation</name>
        <dbReference type="ChEBI" id="CHEBI:60240"/>
    </ligand>
</feature>
<feature type="binding site" evidence="14">
    <location>
        <begin position="250"/>
        <end position="251"/>
    </location>
    <ligand>
        <name>4-CDP-2-C-methyl-D-erythritol 2-phosphate</name>
        <dbReference type="ChEBI" id="CHEBI:57919"/>
    </ligand>
</feature>
<evidence type="ECO:0000256" key="8">
    <source>
        <dbReference type="ARBA" id="ARBA00022679"/>
    </source>
</evidence>
<feature type="binding site" evidence="14">
    <location>
        <begin position="348"/>
        <end position="351"/>
    </location>
    <ligand>
        <name>4-CDP-2-C-methyl-D-erythritol 2-phosphate</name>
        <dbReference type="ChEBI" id="CHEBI:57919"/>
    </ligand>
</feature>
<comment type="function">
    <text evidence="14">Bifunctional enzyme that catalyzes the formation of 4-diphosphocytidyl-2-C-methyl-D-erythritol from CTP and 2-C-methyl-D-erythritol 4-phosphate (MEP) (IspD), and catalyzes the conversion of 4-diphosphocytidyl-2-C-methyl-D-erythritol 2-phosphate (CDP-ME2P) to 2-C-methyl-D-erythritol 2,4-cyclodiphosphate (ME-CPP) with a corresponding release of cytidine 5-monophosphate (CMP) (IspF).</text>
</comment>
<organism evidence="16 17">
    <name type="scientific">Sphingomonas horti</name>
    <dbReference type="NCBI Taxonomy" id="2682842"/>
    <lineage>
        <taxon>Bacteria</taxon>
        <taxon>Pseudomonadati</taxon>
        <taxon>Pseudomonadota</taxon>
        <taxon>Alphaproteobacteria</taxon>
        <taxon>Sphingomonadales</taxon>
        <taxon>Sphingomonadaceae</taxon>
        <taxon>Sphingomonas</taxon>
    </lineage>
</organism>
<feature type="binding site" evidence="14">
    <location>
        <position position="258"/>
    </location>
    <ligand>
        <name>a divalent metal cation</name>
        <dbReference type="ChEBI" id="CHEBI:60240"/>
    </ligand>
</feature>
<dbReference type="GO" id="GO:0008685">
    <property type="term" value="F:2-C-methyl-D-erythritol 2,4-cyclodiphosphate synthase activity"/>
    <property type="evidence" value="ECO:0007669"/>
    <property type="project" value="UniProtKB-UniRule"/>
</dbReference>
<comment type="cofactor">
    <cofactor evidence="3 14">
        <name>a divalent metal cation</name>
        <dbReference type="ChEBI" id="CHEBI:60240"/>
    </cofactor>
</comment>
<evidence type="ECO:0000313" key="17">
    <source>
        <dbReference type="Proteomes" id="UP000441389"/>
    </source>
</evidence>
<feature type="binding site" evidence="14">
    <location>
        <begin position="272"/>
        <end position="274"/>
    </location>
    <ligand>
        <name>4-CDP-2-C-methyl-D-erythritol 2-phosphate</name>
        <dbReference type="ChEBI" id="CHEBI:57919"/>
    </ligand>
</feature>
<keyword evidence="8 14" id="KW-0808">Transferase</keyword>